<accession>A0A8T0IG04</accession>
<dbReference type="PANTHER" id="PTHR43626">
    <property type="entry name" value="ACYL-COA N-ACYLTRANSFERASE"/>
    <property type="match status" value="1"/>
</dbReference>
<dbReference type="AlphaFoldDB" id="A0A8T0IG04"/>
<organism evidence="4 5">
    <name type="scientific">Ceratodon purpureus</name>
    <name type="common">Fire moss</name>
    <name type="synonym">Dicranum purpureum</name>
    <dbReference type="NCBI Taxonomy" id="3225"/>
    <lineage>
        <taxon>Eukaryota</taxon>
        <taxon>Viridiplantae</taxon>
        <taxon>Streptophyta</taxon>
        <taxon>Embryophyta</taxon>
        <taxon>Bryophyta</taxon>
        <taxon>Bryophytina</taxon>
        <taxon>Bryopsida</taxon>
        <taxon>Dicranidae</taxon>
        <taxon>Pseudoditrichales</taxon>
        <taxon>Ditrichaceae</taxon>
        <taxon>Ceratodon</taxon>
    </lineage>
</organism>
<sequence>MAAVGLAGARAHAHAHAHAAASQLGSVVPCHPHATCWGGFASRTVGAHGSQLVSFSARVTGWEDRAHGNRSNRITSMAVAPTQPAAGVTESGNFSQSDEDLASRGLSCHSTIDDLDLDQLNSLFSKVSFPQREKAKLLRALQNTQALTWVQETESKRLIGFARATGDKVFHAIIWDVVVDPAYQGMGLGKVLMERLMADLVKMGISNIALYAEPTVVGFYQPLGFIADPDGIRAMAYSRRR</sequence>
<gene>
    <name evidence="4" type="ORF">KC19_4G254400</name>
</gene>
<dbReference type="InterPro" id="IPR016181">
    <property type="entry name" value="Acyl_CoA_acyltransferase"/>
</dbReference>
<dbReference type="GO" id="GO:0005737">
    <property type="term" value="C:cytoplasm"/>
    <property type="evidence" value="ECO:0007669"/>
    <property type="project" value="TreeGrafter"/>
</dbReference>
<keyword evidence="1" id="KW-0808">Transferase</keyword>
<evidence type="ECO:0000256" key="2">
    <source>
        <dbReference type="ARBA" id="ARBA00023315"/>
    </source>
</evidence>
<dbReference type="GO" id="GO:0008080">
    <property type="term" value="F:N-acetyltransferase activity"/>
    <property type="evidence" value="ECO:0007669"/>
    <property type="project" value="InterPro"/>
</dbReference>
<feature type="domain" description="N-acetyltransferase" evidence="3">
    <location>
        <begin position="107"/>
        <end position="240"/>
    </location>
</feature>
<evidence type="ECO:0000313" key="4">
    <source>
        <dbReference type="EMBL" id="KAG0581468.1"/>
    </source>
</evidence>
<name>A0A8T0IG04_CERPU</name>
<dbReference type="PANTHER" id="PTHR43626:SF1">
    <property type="entry name" value="GCN5-RELATED N-ACETYLTRANSFERASE 1, CHLOROPLASTIC"/>
    <property type="match status" value="1"/>
</dbReference>
<dbReference type="EMBL" id="CM026424">
    <property type="protein sequence ID" value="KAG0581468.1"/>
    <property type="molecule type" value="Genomic_DNA"/>
</dbReference>
<dbReference type="Gene3D" id="3.40.630.30">
    <property type="match status" value="1"/>
</dbReference>
<keyword evidence="5" id="KW-1185">Reference proteome</keyword>
<dbReference type="PROSITE" id="PS51186">
    <property type="entry name" value="GNAT"/>
    <property type="match status" value="1"/>
</dbReference>
<dbReference type="Pfam" id="PF00583">
    <property type="entry name" value="Acetyltransf_1"/>
    <property type="match status" value="1"/>
</dbReference>
<dbReference type="Proteomes" id="UP000822688">
    <property type="component" value="Chromosome 4"/>
</dbReference>
<evidence type="ECO:0000313" key="5">
    <source>
        <dbReference type="Proteomes" id="UP000822688"/>
    </source>
</evidence>
<keyword evidence="2" id="KW-0012">Acyltransferase</keyword>
<evidence type="ECO:0000256" key="1">
    <source>
        <dbReference type="ARBA" id="ARBA00022679"/>
    </source>
</evidence>
<dbReference type="InterPro" id="IPR045039">
    <property type="entry name" value="NSI-like"/>
</dbReference>
<comment type="caution">
    <text evidence="4">The sequence shown here is derived from an EMBL/GenBank/DDBJ whole genome shotgun (WGS) entry which is preliminary data.</text>
</comment>
<protein>
    <recommendedName>
        <fullName evidence="3">N-acetyltransferase domain-containing protein</fullName>
    </recommendedName>
</protein>
<dbReference type="CDD" id="cd04301">
    <property type="entry name" value="NAT_SF"/>
    <property type="match status" value="1"/>
</dbReference>
<reference evidence="4" key="1">
    <citation type="submission" date="2020-06" db="EMBL/GenBank/DDBJ databases">
        <title>WGS assembly of Ceratodon purpureus strain R40.</title>
        <authorList>
            <person name="Carey S.B."/>
            <person name="Jenkins J."/>
            <person name="Shu S."/>
            <person name="Lovell J.T."/>
            <person name="Sreedasyam A."/>
            <person name="Maumus F."/>
            <person name="Tiley G.P."/>
            <person name="Fernandez-Pozo N."/>
            <person name="Barry K."/>
            <person name="Chen C."/>
            <person name="Wang M."/>
            <person name="Lipzen A."/>
            <person name="Daum C."/>
            <person name="Saski C.A."/>
            <person name="Payton A.C."/>
            <person name="Mcbreen J.C."/>
            <person name="Conrad R.E."/>
            <person name="Kollar L.M."/>
            <person name="Olsson S."/>
            <person name="Huttunen S."/>
            <person name="Landis J.B."/>
            <person name="Wickett N.J."/>
            <person name="Johnson M.G."/>
            <person name="Rensing S.A."/>
            <person name="Grimwood J."/>
            <person name="Schmutz J."/>
            <person name="Mcdaniel S.F."/>
        </authorList>
    </citation>
    <scope>NUCLEOTIDE SEQUENCE</scope>
    <source>
        <strain evidence="4">R40</strain>
    </source>
</reference>
<dbReference type="SUPFAM" id="SSF55729">
    <property type="entry name" value="Acyl-CoA N-acyltransferases (Nat)"/>
    <property type="match status" value="1"/>
</dbReference>
<evidence type="ECO:0000259" key="3">
    <source>
        <dbReference type="PROSITE" id="PS51186"/>
    </source>
</evidence>
<proteinExistence type="predicted"/>
<dbReference type="OrthoDB" id="2744543at2759"/>
<dbReference type="InterPro" id="IPR000182">
    <property type="entry name" value="GNAT_dom"/>
</dbReference>